<dbReference type="Proteomes" id="UP000319438">
    <property type="component" value="Segment"/>
</dbReference>
<dbReference type="SUPFAM" id="SSF54001">
    <property type="entry name" value="Cysteine proteinases"/>
    <property type="match status" value="1"/>
</dbReference>
<name>A0A0N9PI03_9VIRU</name>
<proteinExistence type="inferred from homology"/>
<dbReference type="Gene3D" id="3.90.1720.10">
    <property type="entry name" value="endopeptidase domain like (from Nostoc punctiforme)"/>
    <property type="match status" value="1"/>
</dbReference>
<organism evidence="3 4">
    <name type="scientific">Port-miou virus</name>
    <dbReference type="NCBI Taxonomy" id="1733873"/>
    <lineage>
        <taxon>Viruses</taxon>
        <taxon>Varidnaviria</taxon>
        <taxon>Bamfordvirae</taxon>
        <taxon>Nucleocytoviricota</taxon>
        <taxon>Megaviricetes</taxon>
        <taxon>Pimascovirales</taxon>
        <taxon>Pimascovirales incertae sedis</taxon>
        <taxon>Marseilleviridae</taxon>
        <taxon>Losannavirus</taxon>
        <taxon>Losannavirus lausannense</taxon>
        <taxon>Lausannevirus</taxon>
    </lineage>
</organism>
<sequence>MLKLLCLLAFLLCAFLLFFVFGFFFSKRPRENFGVFDPSTLKTGDVILLSGKTFPERIICFLTHCEFSHCAMVVRIKDKIFLWEADIGQGKKKGPRMIPFDQKLKRYKGYKTAAVVRIKKELDMSDFLKAAEKNFDLSMDECMFAYFLGRSESDDSVFCSELLAKTLRDSGVTKKGELCRGVSPSRFLQGFDGMFSEPEYFSW</sequence>
<evidence type="ECO:0000313" key="4">
    <source>
        <dbReference type="Proteomes" id="UP000319438"/>
    </source>
</evidence>
<protein>
    <recommendedName>
        <fullName evidence="2">Protein OPG091</fullName>
    </recommendedName>
</protein>
<evidence type="ECO:0000256" key="1">
    <source>
        <dbReference type="ARBA" id="ARBA00034761"/>
    </source>
</evidence>
<accession>A0A0N9PI03</accession>
<dbReference type="EMBL" id="KT428292">
    <property type="protein sequence ID" value="ALH07044.1"/>
    <property type="molecule type" value="Genomic_DNA"/>
</dbReference>
<dbReference type="InterPro" id="IPR038765">
    <property type="entry name" value="Papain-like_cys_pep_sf"/>
</dbReference>
<dbReference type="Pfam" id="PF05708">
    <property type="entry name" value="Peptidase_C92"/>
    <property type="match status" value="1"/>
</dbReference>
<reference evidence="3" key="1">
    <citation type="journal article" date="2015" name="Genome Announc.">
        <title>Complete Genome Sequence of a New Member of the Marseilleviridae Recovered from the Brackish Submarine Spring in the Cassis Port-Miou Calanque, France.</title>
        <authorList>
            <person name="Doutre G."/>
            <person name="Arfib B."/>
            <person name="Rochette P."/>
            <person name="Claverie J.M."/>
            <person name="Bonin P."/>
            <person name="Abergel C."/>
        </authorList>
    </citation>
    <scope>NUCLEOTIDE SEQUENCE [LARGE SCALE GENOMIC DNA]</scope>
    <source>
        <strain evidence="3">1</strain>
    </source>
</reference>
<dbReference type="InterPro" id="IPR024453">
    <property type="entry name" value="Peptidase_C92"/>
</dbReference>
<gene>
    <name evidence="3" type="ORF">PMV_346</name>
</gene>
<comment type="similarity">
    <text evidence="1">Belongs to the orthopoxvirus OPG091 family.</text>
</comment>
<evidence type="ECO:0000256" key="2">
    <source>
        <dbReference type="ARBA" id="ARBA00034814"/>
    </source>
</evidence>
<evidence type="ECO:0000313" key="3">
    <source>
        <dbReference type="EMBL" id="ALH07044.1"/>
    </source>
</evidence>